<dbReference type="Gene3D" id="3.20.20.190">
    <property type="entry name" value="Phosphatidylinositol (PI) phosphodiesterase"/>
    <property type="match status" value="1"/>
</dbReference>
<dbReference type="RefSeq" id="WP_066398456.1">
    <property type="nucleotide sequence ID" value="NZ_CP015378.1"/>
</dbReference>
<protein>
    <submittedName>
        <fullName evidence="2">Glycerophosphodiester phosphodiesterase</fullName>
    </submittedName>
</protein>
<dbReference type="PANTHER" id="PTHR46211:SF14">
    <property type="entry name" value="GLYCEROPHOSPHODIESTER PHOSPHODIESTERASE"/>
    <property type="match status" value="1"/>
</dbReference>
<dbReference type="EMBL" id="CP015378">
    <property type="protein sequence ID" value="ANC78774.1"/>
    <property type="molecule type" value="Genomic_DNA"/>
</dbReference>
<dbReference type="GO" id="GO:0006629">
    <property type="term" value="P:lipid metabolic process"/>
    <property type="evidence" value="ECO:0007669"/>
    <property type="project" value="InterPro"/>
</dbReference>
<proteinExistence type="predicted"/>
<dbReference type="InterPro" id="IPR017946">
    <property type="entry name" value="PLC-like_Pdiesterase_TIM-brl"/>
</dbReference>
<dbReference type="GO" id="GO:0008081">
    <property type="term" value="F:phosphoric diester hydrolase activity"/>
    <property type="evidence" value="ECO:0007669"/>
    <property type="project" value="InterPro"/>
</dbReference>
<gene>
    <name evidence="2" type="ORF">ABE65_019005</name>
</gene>
<dbReference type="PANTHER" id="PTHR46211">
    <property type="entry name" value="GLYCEROPHOSPHORYL DIESTER PHOSPHODIESTERASE"/>
    <property type="match status" value="1"/>
</dbReference>
<accession>A0A160IQS0</accession>
<dbReference type="Proteomes" id="UP000076623">
    <property type="component" value="Chromosome"/>
</dbReference>
<evidence type="ECO:0000313" key="2">
    <source>
        <dbReference type="EMBL" id="ANC78774.1"/>
    </source>
</evidence>
<dbReference type="InterPro" id="IPR030395">
    <property type="entry name" value="GP_PDE_dom"/>
</dbReference>
<keyword evidence="3" id="KW-1185">Reference proteome</keyword>
<dbReference type="STRING" id="1221500.ABE65_019005"/>
<dbReference type="CDD" id="cd08565">
    <property type="entry name" value="GDPD_pAtGDE_like"/>
    <property type="match status" value="1"/>
</dbReference>
<feature type="domain" description="GP-PDE" evidence="1">
    <location>
        <begin position="11"/>
        <end position="246"/>
    </location>
</feature>
<dbReference type="KEGG" id="fpn:ABE65_019005"/>
<dbReference type="AlphaFoldDB" id="A0A160IQS0"/>
<dbReference type="PROSITE" id="PS51704">
    <property type="entry name" value="GP_PDE"/>
    <property type="match status" value="1"/>
</dbReference>
<dbReference type="Pfam" id="PF03009">
    <property type="entry name" value="GDPD"/>
    <property type="match status" value="1"/>
</dbReference>
<sequence>MIEQLKNTDTFFIAGHRGFMAKYPENTLIAFQKALDAGVDMLEFDLRFSKDSVLMVIHDDTVDRTTNGKGKVSDFTLNELKSLSAGVDPDGQFHTIPTLEEFCELLKLYPDVLFNVEIKPSPDAKRVAAATIQTLKDYDYLPRCVFTSFDADIVAYIHDVYGLRTQGFPGELMFNFVPGPNGTYSKMWAAGISMKLLSTELVEEFKDLGILSWCYCPDTKEQVSQALELGINVLTCNNPLPALEERKKQKDEIKS</sequence>
<evidence type="ECO:0000313" key="3">
    <source>
        <dbReference type="Proteomes" id="UP000076623"/>
    </source>
</evidence>
<reference evidence="2 3" key="1">
    <citation type="submission" date="2016-04" db="EMBL/GenBank/DDBJ databases">
        <title>Complete genome sequence of Fictibacillus phosphorivorans G25-29, a strain toxic to nematodes.</title>
        <authorList>
            <person name="Zheng Z."/>
        </authorList>
    </citation>
    <scope>NUCLEOTIDE SEQUENCE [LARGE SCALE GENOMIC DNA]</scope>
    <source>
        <strain evidence="2 3">G25-29</strain>
    </source>
</reference>
<organism evidence="2 3">
    <name type="scientific">Fictibacillus phosphorivorans</name>
    <dbReference type="NCBI Taxonomy" id="1221500"/>
    <lineage>
        <taxon>Bacteria</taxon>
        <taxon>Bacillati</taxon>
        <taxon>Bacillota</taxon>
        <taxon>Bacilli</taxon>
        <taxon>Bacillales</taxon>
        <taxon>Fictibacillaceae</taxon>
        <taxon>Fictibacillus</taxon>
    </lineage>
</organism>
<dbReference type="SUPFAM" id="SSF51695">
    <property type="entry name" value="PLC-like phosphodiesterases"/>
    <property type="match status" value="1"/>
</dbReference>
<name>A0A160IQS0_9BACL</name>
<evidence type="ECO:0000259" key="1">
    <source>
        <dbReference type="PROSITE" id="PS51704"/>
    </source>
</evidence>